<dbReference type="PANTHER" id="PTHR22607:SF3">
    <property type="entry name" value="CDK2-ASSOCIATED PROTEIN 1, ISOFORM B"/>
    <property type="match status" value="1"/>
</dbReference>
<name>A0A7E4V9V8_PANRE</name>
<protein>
    <submittedName>
        <fullName evidence="7">BHLH domain-containing protein</fullName>
    </submittedName>
</protein>
<comment type="subcellular location">
    <subcellularLocation>
        <location evidence="1">Nucleus</location>
    </subcellularLocation>
</comment>
<dbReference type="Pfam" id="PF09806">
    <property type="entry name" value="CDK2AP"/>
    <property type="match status" value="1"/>
</dbReference>
<evidence type="ECO:0000256" key="3">
    <source>
        <dbReference type="ARBA" id="ARBA00022553"/>
    </source>
</evidence>
<comment type="similarity">
    <text evidence="2">Belongs to the CDK2AP family.</text>
</comment>
<keyword evidence="3" id="KW-0597">Phosphoprotein</keyword>
<evidence type="ECO:0000256" key="1">
    <source>
        <dbReference type="ARBA" id="ARBA00004123"/>
    </source>
</evidence>
<reference evidence="7" key="2">
    <citation type="submission" date="2020-10" db="UniProtKB">
        <authorList>
            <consortium name="WormBaseParasite"/>
        </authorList>
    </citation>
    <scope>IDENTIFICATION</scope>
</reference>
<feature type="compositionally biased region" description="Polar residues" evidence="5">
    <location>
        <begin position="147"/>
        <end position="156"/>
    </location>
</feature>
<evidence type="ECO:0000256" key="4">
    <source>
        <dbReference type="ARBA" id="ARBA00023242"/>
    </source>
</evidence>
<dbReference type="PANTHER" id="PTHR22607">
    <property type="entry name" value="DELETED IN ORAL CANCER 1/CDK2-ASSOCIATED PROTEIN 1"/>
    <property type="match status" value="1"/>
</dbReference>
<dbReference type="WBParaSite" id="Pan_g17781.t1">
    <property type="protein sequence ID" value="Pan_g17781.t1"/>
    <property type="gene ID" value="Pan_g17781"/>
</dbReference>
<evidence type="ECO:0000256" key="5">
    <source>
        <dbReference type="SAM" id="MobiDB-lite"/>
    </source>
</evidence>
<evidence type="ECO:0000313" key="6">
    <source>
        <dbReference type="Proteomes" id="UP000492821"/>
    </source>
</evidence>
<feature type="region of interest" description="Disordered" evidence="5">
    <location>
        <begin position="137"/>
        <end position="156"/>
    </location>
</feature>
<feature type="compositionally biased region" description="Low complexity" evidence="5">
    <location>
        <begin position="41"/>
        <end position="57"/>
    </location>
</feature>
<organism evidence="6 7">
    <name type="scientific">Panagrellus redivivus</name>
    <name type="common">Microworm</name>
    <dbReference type="NCBI Taxonomy" id="6233"/>
    <lineage>
        <taxon>Eukaryota</taxon>
        <taxon>Metazoa</taxon>
        <taxon>Ecdysozoa</taxon>
        <taxon>Nematoda</taxon>
        <taxon>Chromadorea</taxon>
        <taxon>Rhabditida</taxon>
        <taxon>Tylenchina</taxon>
        <taxon>Panagrolaimomorpha</taxon>
        <taxon>Panagrolaimoidea</taxon>
        <taxon>Panagrolaimidae</taxon>
        <taxon>Panagrellus</taxon>
    </lineage>
</organism>
<keyword evidence="6" id="KW-1185">Reference proteome</keyword>
<accession>A0A7E4V9V8</accession>
<feature type="region of interest" description="Disordered" evidence="5">
    <location>
        <begin position="41"/>
        <end position="60"/>
    </location>
</feature>
<reference evidence="6" key="1">
    <citation type="journal article" date="2013" name="Genetics">
        <title>The draft genome and transcriptome of Panagrellus redivivus are shaped by the harsh demands of a free-living lifestyle.</title>
        <authorList>
            <person name="Srinivasan J."/>
            <person name="Dillman A.R."/>
            <person name="Macchietto M.G."/>
            <person name="Heikkinen L."/>
            <person name="Lakso M."/>
            <person name="Fracchia K.M."/>
            <person name="Antoshechkin I."/>
            <person name="Mortazavi A."/>
            <person name="Wong G."/>
            <person name="Sternberg P.W."/>
        </authorList>
    </citation>
    <scope>NUCLEOTIDE SEQUENCE [LARGE SCALE GENOMIC DNA]</scope>
    <source>
        <strain evidence="6">MT8872</strain>
    </source>
</reference>
<proteinExistence type="inferred from homology"/>
<dbReference type="GO" id="GO:0005634">
    <property type="term" value="C:nucleus"/>
    <property type="evidence" value="ECO:0007669"/>
    <property type="project" value="UniProtKB-SubCell"/>
</dbReference>
<dbReference type="InterPro" id="IPR017266">
    <property type="entry name" value="DOC_1/2"/>
</dbReference>
<evidence type="ECO:0000313" key="7">
    <source>
        <dbReference type="WBParaSite" id="Pan_g17781.t1"/>
    </source>
</evidence>
<keyword evidence="4" id="KW-0539">Nucleus</keyword>
<dbReference type="AlphaFoldDB" id="A0A7E4V9V8"/>
<dbReference type="Proteomes" id="UP000492821">
    <property type="component" value="Unassembled WGS sequence"/>
</dbReference>
<evidence type="ECO:0000256" key="2">
    <source>
        <dbReference type="ARBA" id="ARBA00008485"/>
    </source>
</evidence>
<dbReference type="GO" id="GO:0005737">
    <property type="term" value="C:cytoplasm"/>
    <property type="evidence" value="ECO:0007669"/>
    <property type="project" value="TreeGrafter"/>
</dbReference>
<sequence>MDAKSFADLKPEQLAAAMQLLATNPQYQHVLQHAQAAAASQAQQQHQQQQQQQAQASIPSVSAQLPQYSVPAPPPGGSKYNHLLLIIEELNKDIRPTYAGNRNCAERLKRGLNHAKVLIRECQLELEKLDKQSKAAILASKEHHHNSSTAGPSSSS</sequence>
<dbReference type="Gene3D" id="6.10.140.1300">
    <property type="match status" value="1"/>
</dbReference>